<evidence type="ECO:0000313" key="3">
    <source>
        <dbReference type="Proteomes" id="UP000444401"/>
    </source>
</evidence>
<keyword evidence="3" id="KW-1185">Reference proteome</keyword>
<gene>
    <name evidence="2" type="ORF">GRI72_03050</name>
</gene>
<dbReference type="EMBL" id="WTYO01000001">
    <property type="protein sequence ID" value="MXO67810.1"/>
    <property type="molecule type" value="Genomic_DNA"/>
</dbReference>
<dbReference type="Proteomes" id="UP000444401">
    <property type="component" value="Unassembled WGS sequence"/>
</dbReference>
<protein>
    <recommendedName>
        <fullName evidence="4">Transposase</fullName>
    </recommendedName>
</protein>
<comment type="caution">
    <text evidence="2">The sequence shown here is derived from an EMBL/GenBank/DDBJ whole genome shotgun (WGS) entry which is preliminary data.</text>
</comment>
<feature type="region of interest" description="Disordered" evidence="1">
    <location>
        <begin position="107"/>
        <end position="136"/>
    </location>
</feature>
<name>A0ABW9UT89_9SPHN</name>
<organism evidence="2 3">
    <name type="scientific">Pelagerythrobacter marinus</name>
    <dbReference type="NCBI Taxonomy" id="538382"/>
    <lineage>
        <taxon>Bacteria</taxon>
        <taxon>Pseudomonadati</taxon>
        <taxon>Pseudomonadota</taxon>
        <taxon>Alphaproteobacteria</taxon>
        <taxon>Sphingomonadales</taxon>
        <taxon>Erythrobacteraceae</taxon>
        <taxon>Pelagerythrobacter</taxon>
    </lineage>
</organism>
<evidence type="ECO:0000256" key="1">
    <source>
        <dbReference type="SAM" id="MobiDB-lite"/>
    </source>
</evidence>
<accession>A0ABW9UT89</accession>
<proteinExistence type="predicted"/>
<evidence type="ECO:0000313" key="2">
    <source>
        <dbReference type="EMBL" id="MXO67810.1"/>
    </source>
</evidence>
<reference evidence="2 3" key="1">
    <citation type="submission" date="2019-12" db="EMBL/GenBank/DDBJ databases">
        <title>Genomic-based taxomic classification of the family Erythrobacteraceae.</title>
        <authorList>
            <person name="Xu L."/>
        </authorList>
    </citation>
    <scope>NUCLEOTIDE SEQUENCE [LARGE SCALE GENOMIC DNA]</scope>
    <source>
        <strain evidence="2 3">H32</strain>
    </source>
</reference>
<feature type="compositionally biased region" description="Basic and acidic residues" evidence="1">
    <location>
        <begin position="111"/>
        <end position="136"/>
    </location>
</feature>
<dbReference type="RefSeq" id="WP_160732436.1">
    <property type="nucleotide sequence ID" value="NZ_WTYO01000001.1"/>
</dbReference>
<sequence>MNVYFEPLDVEELDRETVEQESDPDVLQGWLREQSAQAAELTEMKKAMSGTGGGIGVARKLGFTRLSILWIKNRLAQLDEAPADESFKQKAKRQARQLGTLQEALTKAKARNKELNRENEQLRAEIARLSPSKKDN</sequence>
<evidence type="ECO:0008006" key="4">
    <source>
        <dbReference type="Google" id="ProtNLM"/>
    </source>
</evidence>